<keyword evidence="7 8" id="KW-0132">Cell division</keyword>
<dbReference type="PANTHER" id="PTHR43692">
    <property type="entry name" value="UDP-N-ACETYLMURAMOYLALANINE--D-GLUTAMATE LIGASE"/>
    <property type="match status" value="1"/>
</dbReference>
<dbReference type="SUPFAM" id="SSF53623">
    <property type="entry name" value="MurD-like peptide ligases, catalytic domain"/>
    <property type="match status" value="1"/>
</dbReference>
<keyword evidence="7 8" id="KW-0131">Cell cycle</keyword>
<evidence type="ECO:0000313" key="12">
    <source>
        <dbReference type="Proteomes" id="UP001331561"/>
    </source>
</evidence>
<dbReference type="InterPro" id="IPR004101">
    <property type="entry name" value="Mur_ligase_C"/>
</dbReference>
<protein>
    <recommendedName>
        <fullName evidence="7 8">UDP-N-acetylmuramoylalanine--D-glutamate ligase</fullName>
        <ecNumber evidence="7 8">6.3.2.9</ecNumber>
    </recommendedName>
    <alternativeName>
        <fullName evidence="7">D-glutamic acid-adding enzyme</fullName>
    </alternativeName>
    <alternativeName>
        <fullName evidence="7">UDP-N-acetylmuramoyl-L-alanyl-D-glutamate synthetase</fullName>
    </alternativeName>
</protein>
<keyword evidence="7 8" id="KW-0133">Cell shape</keyword>
<dbReference type="EMBL" id="JAYXHS010000002">
    <property type="protein sequence ID" value="MEC5386054.1"/>
    <property type="molecule type" value="Genomic_DNA"/>
</dbReference>
<comment type="caution">
    <text evidence="11">The sequence shown here is derived from an EMBL/GenBank/DDBJ whole genome shotgun (WGS) entry which is preliminary data.</text>
</comment>
<dbReference type="InterPro" id="IPR013221">
    <property type="entry name" value="Mur_ligase_cen"/>
</dbReference>
<gene>
    <name evidence="7 11" type="primary">murD</name>
    <name evidence="11" type="ORF">VVD49_09980</name>
</gene>
<comment type="similarity">
    <text evidence="7">Belongs to the MurCDEF family.</text>
</comment>
<evidence type="ECO:0000256" key="3">
    <source>
        <dbReference type="ARBA" id="ARBA00022490"/>
    </source>
</evidence>
<feature type="domain" description="Mur ligase C-terminal" evidence="9">
    <location>
        <begin position="319"/>
        <end position="433"/>
    </location>
</feature>
<comment type="subcellular location">
    <subcellularLocation>
        <location evidence="1 7 8">Cytoplasm</location>
    </subcellularLocation>
</comment>
<dbReference type="Proteomes" id="UP001331561">
    <property type="component" value="Unassembled WGS sequence"/>
</dbReference>
<evidence type="ECO:0000259" key="9">
    <source>
        <dbReference type="Pfam" id="PF02875"/>
    </source>
</evidence>
<evidence type="ECO:0000256" key="4">
    <source>
        <dbReference type="ARBA" id="ARBA00022598"/>
    </source>
</evidence>
<comment type="catalytic activity">
    <reaction evidence="7 8">
        <text>UDP-N-acetyl-alpha-D-muramoyl-L-alanine + D-glutamate + ATP = UDP-N-acetyl-alpha-D-muramoyl-L-alanyl-D-glutamate + ADP + phosphate + H(+)</text>
        <dbReference type="Rhea" id="RHEA:16429"/>
        <dbReference type="ChEBI" id="CHEBI:15378"/>
        <dbReference type="ChEBI" id="CHEBI:29986"/>
        <dbReference type="ChEBI" id="CHEBI:30616"/>
        <dbReference type="ChEBI" id="CHEBI:43474"/>
        <dbReference type="ChEBI" id="CHEBI:83898"/>
        <dbReference type="ChEBI" id="CHEBI:83900"/>
        <dbReference type="ChEBI" id="CHEBI:456216"/>
        <dbReference type="EC" id="6.3.2.9"/>
    </reaction>
</comment>
<dbReference type="EC" id="6.3.2.9" evidence="7 8"/>
<proteinExistence type="inferred from homology"/>
<dbReference type="RefSeq" id="WP_327599033.1">
    <property type="nucleotide sequence ID" value="NZ_JAYXHS010000002.1"/>
</dbReference>
<dbReference type="Gene3D" id="3.40.1190.10">
    <property type="entry name" value="Mur-like, catalytic domain"/>
    <property type="match status" value="1"/>
</dbReference>
<feature type="binding site" evidence="7">
    <location>
        <begin position="120"/>
        <end position="126"/>
    </location>
    <ligand>
        <name>ATP</name>
        <dbReference type="ChEBI" id="CHEBI:30616"/>
    </ligand>
</feature>
<dbReference type="SUPFAM" id="SSF53244">
    <property type="entry name" value="MurD-like peptide ligases, peptide-binding domain"/>
    <property type="match status" value="1"/>
</dbReference>
<dbReference type="GO" id="GO:0008764">
    <property type="term" value="F:UDP-N-acetylmuramoylalanine-D-glutamate ligase activity"/>
    <property type="evidence" value="ECO:0007669"/>
    <property type="project" value="UniProtKB-EC"/>
</dbReference>
<evidence type="ECO:0000256" key="5">
    <source>
        <dbReference type="ARBA" id="ARBA00022741"/>
    </source>
</evidence>
<evidence type="ECO:0000256" key="2">
    <source>
        <dbReference type="ARBA" id="ARBA00004752"/>
    </source>
</evidence>
<accession>A0ABU6K383</accession>
<keyword evidence="7 8" id="KW-0961">Cell wall biogenesis/degradation</keyword>
<dbReference type="Gene3D" id="3.40.50.720">
    <property type="entry name" value="NAD(P)-binding Rossmann-like Domain"/>
    <property type="match status" value="1"/>
</dbReference>
<dbReference type="Pfam" id="PF02875">
    <property type="entry name" value="Mur_ligase_C"/>
    <property type="match status" value="1"/>
</dbReference>
<feature type="domain" description="Mur ligase central" evidence="10">
    <location>
        <begin position="118"/>
        <end position="296"/>
    </location>
</feature>
<dbReference type="InterPro" id="IPR005762">
    <property type="entry name" value="MurD"/>
</dbReference>
<keyword evidence="5 7" id="KW-0547">Nucleotide-binding</keyword>
<dbReference type="HAMAP" id="MF_00639">
    <property type="entry name" value="MurD"/>
    <property type="match status" value="1"/>
</dbReference>
<name>A0ABU6K383_9RHOO</name>
<dbReference type="NCBIfam" id="TIGR01087">
    <property type="entry name" value="murD"/>
    <property type="match status" value="1"/>
</dbReference>
<evidence type="ECO:0000256" key="8">
    <source>
        <dbReference type="RuleBase" id="RU003664"/>
    </source>
</evidence>
<dbReference type="Pfam" id="PF21799">
    <property type="entry name" value="MurD-like_N"/>
    <property type="match status" value="1"/>
</dbReference>
<comment type="pathway">
    <text evidence="2 7 8">Cell wall biogenesis; peptidoglycan biosynthesis.</text>
</comment>
<dbReference type="InterPro" id="IPR036615">
    <property type="entry name" value="Mur_ligase_C_dom_sf"/>
</dbReference>
<evidence type="ECO:0000259" key="10">
    <source>
        <dbReference type="Pfam" id="PF08245"/>
    </source>
</evidence>
<keyword evidence="4 7" id="KW-0436">Ligase</keyword>
<sequence>MYANKLCLVLGLGETGLAMAQWLTRCGASVRVADSRSMPPGADDLRQRLPQAELVCGPFADSLLEGVALVALSPGLDQRDPLIQAAHAQGLPVTGEIELFAEALRELGWRDGAKVIAITGTNGKTTTTSLVGALCRAAGRETAVAGNISPAALTELMQRVDSGNRPDIWVLELSSFQLETTRTLHADAATVLNLTDDHLDRHGDMDAYANAKAAIFAGDGVQVLNDDDERVLAMARAARKILHFSLGEPHAPDQYGLRKLDGETWLCNGDTPLLRLSEMQLAGLHNAANALAALALCEAVGLQRAPLLDGLKKFRGLAHRVELVARRDDGVDFYDDSKGTNVGATLAALQGLGRKVVLIAGGDGKGQDFHPLAAAFREHARGVVLIGRDARRIETETASSGVAMWHAADMDAAVLKANSLAEAGDAVMLSPACASLDMYRNYAHRAQVFCAAVNSLPGVRPA</sequence>
<dbReference type="InterPro" id="IPR036565">
    <property type="entry name" value="Mur-like_cat_sf"/>
</dbReference>
<keyword evidence="3 7" id="KW-0963">Cytoplasm</keyword>
<keyword evidence="6 7" id="KW-0067">ATP-binding</keyword>
<comment type="function">
    <text evidence="7 8">Cell wall formation. Catalyzes the addition of glutamate to the nucleotide precursor UDP-N-acetylmuramoyl-L-alanine (UMA).</text>
</comment>
<dbReference type="Pfam" id="PF08245">
    <property type="entry name" value="Mur_ligase_M"/>
    <property type="match status" value="1"/>
</dbReference>
<evidence type="ECO:0000256" key="1">
    <source>
        <dbReference type="ARBA" id="ARBA00004496"/>
    </source>
</evidence>
<dbReference type="Gene3D" id="3.90.190.20">
    <property type="entry name" value="Mur ligase, C-terminal domain"/>
    <property type="match status" value="1"/>
</dbReference>
<evidence type="ECO:0000256" key="6">
    <source>
        <dbReference type="ARBA" id="ARBA00022840"/>
    </source>
</evidence>
<keyword evidence="12" id="KW-1185">Reference proteome</keyword>
<reference evidence="11 12" key="1">
    <citation type="submission" date="2024-01" db="EMBL/GenBank/DDBJ databases">
        <title>Uliginosibacterium soil sp. nov.</title>
        <authorList>
            <person name="Lv Y."/>
        </authorList>
    </citation>
    <scope>NUCLEOTIDE SEQUENCE [LARGE SCALE GENOMIC DNA]</scope>
    <source>
        <strain evidence="11 12">H3</strain>
    </source>
</reference>
<dbReference type="SUPFAM" id="SSF51984">
    <property type="entry name" value="MurCD N-terminal domain"/>
    <property type="match status" value="1"/>
</dbReference>
<organism evidence="11 12">
    <name type="scientific">Uliginosibacterium silvisoli</name>
    <dbReference type="NCBI Taxonomy" id="3114758"/>
    <lineage>
        <taxon>Bacteria</taxon>
        <taxon>Pseudomonadati</taxon>
        <taxon>Pseudomonadota</taxon>
        <taxon>Betaproteobacteria</taxon>
        <taxon>Rhodocyclales</taxon>
        <taxon>Zoogloeaceae</taxon>
        <taxon>Uliginosibacterium</taxon>
    </lineage>
</organism>
<evidence type="ECO:0000256" key="7">
    <source>
        <dbReference type="HAMAP-Rule" id="MF_00639"/>
    </source>
</evidence>
<dbReference type="PANTHER" id="PTHR43692:SF1">
    <property type="entry name" value="UDP-N-ACETYLMURAMOYLALANINE--D-GLUTAMATE LIGASE"/>
    <property type="match status" value="1"/>
</dbReference>
<evidence type="ECO:0000313" key="11">
    <source>
        <dbReference type="EMBL" id="MEC5386054.1"/>
    </source>
</evidence>
<keyword evidence="7 8" id="KW-0573">Peptidoglycan synthesis</keyword>